<keyword evidence="1" id="KW-1133">Transmembrane helix</keyword>
<feature type="transmembrane region" description="Helical" evidence="1">
    <location>
        <begin position="12"/>
        <end position="36"/>
    </location>
</feature>
<feature type="transmembrane region" description="Helical" evidence="1">
    <location>
        <begin position="109"/>
        <end position="132"/>
    </location>
</feature>
<name>A0AA38ISW2_9CUCU</name>
<feature type="transmembrane region" description="Helical" evidence="1">
    <location>
        <begin position="78"/>
        <end position="102"/>
    </location>
</feature>
<keyword evidence="3" id="KW-1185">Reference proteome</keyword>
<dbReference type="AlphaFoldDB" id="A0AA38ISW2"/>
<evidence type="ECO:0000313" key="2">
    <source>
        <dbReference type="EMBL" id="KAJ3660708.1"/>
    </source>
</evidence>
<evidence type="ECO:0000256" key="1">
    <source>
        <dbReference type="SAM" id="Phobius"/>
    </source>
</evidence>
<protein>
    <submittedName>
        <fullName evidence="2">Uncharacterized protein</fullName>
    </submittedName>
</protein>
<evidence type="ECO:0000313" key="3">
    <source>
        <dbReference type="Proteomes" id="UP001168821"/>
    </source>
</evidence>
<organism evidence="2 3">
    <name type="scientific">Zophobas morio</name>
    <dbReference type="NCBI Taxonomy" id="2755281"/>
    <lineage>
        <taxon>Eukaryota</taxon>
        <taxon>Metazoa</taxon>
        <taxon>Ecdysozoa</taxon>
        <taxon>Arthropoda</taxon>
        <taxon>Hexapoda</taxon>
        <taxon>Insecta</taxon>
        <taxon>Pterygota</taxon>
        <taxon>Neoptera</taxon>
        <taxon>Endopterygota</taxon>
        <taxon>Coleoptera</taxon>
        <taxon>Polyphaga</taxon>
        <taxon>Cucujiformia</taxon>
        <taxon>Tenebrionidae</taxon>
        <taxon>Zophobas</taxon>
    </lineage>
</organism>
<reference evidence="2" key="1">
    <citation type="journal article" date="2023" name="G3 (Bethesda)">
        <title>Whole genome assemblies of Zophobas morio and Tenebrio molitor.</title>
        <authorList>
            <person name="Kaur S."/>
            <person name="Stinson S.A."/>
            <person name="diCenzo G.C."/>
        </authorList>
    </citation>
    <scope>NUCLEOTIDE SEQUENCE</scope>
    <source>
        <strain evidence="2">QUZm001</strain>
    </source>
</reference>
<keyword evidence="1" id="KW-0812">Transmembrane</keyword>
<proteinExistence type="predicted"/>
<comment type="caution">
    <text evidence="2">The sequence shown here is derived from an EMBL/GenBank/DDBJ whole genome shotgun (WGS) entry which is preliminary data.</text>
</comment>
<dbReference type="EMBL" id="JALNTZ010000002">
    <property type="protein sequence ID" value="KAJ3660708.1"/>
    <property type="molecule type" value="Genomic_DNA"/>
</dbReference>
<dbReference type="Proteomes" id="UP001168821">
    <property type="component" value="Unassembled WGS sequence"/>
</dbReference>
<accession>A0AA38ISW2</accession>
<keyword evidence="1" id="KW-0472">Membrane</keyword>
<sequence length="172" mass="19712">MRLPNVELSVKNVAAALTIIQGLAWTIMSLICIILFHSQPEFLSEPTSYMESVGRGIYLMFLSKASGPFPGKTFTFDVFAGFMWFYFFLDILWIGTAVYMLWKDSAKTVMVWSYVTLFVCLWDFITFVILGVDYDKCLEYSNTIEWTDVITLKSRCAYSVLHCGKGIYLVDC</sequence>
<gene>
    <name evidence="2" type="ORF">Zmor_005146</name>
</gene>